<reference evidence="2 3" key="1">
    <citation type="submission" date="2019-11" db="EMBL/GenBank/DDBJ databases">
        <title>Draft genome sequences of five Paenibacillus species of dairy origin.</title>
        <authorList>
            <person name="Olajide A.M."/>
            <person name="Chen S."/>
            <person name="Lapointe G."/>
        </authorList>
    </citation>
    <scope>NUCLEOTIDE SEQUENCE [LARGE SCALE GENOMIC DNA]</scope>
    <source>
        <strain evidence="2 3">12CR55</strain>
    </source>
</reference>
<evidence type="ECO:0000313" key="2">
    <source>
        <dbReference type="EMBL" id="MUG46470.1"/>
    </source>
</evidence>
<evidence type="ECO:0000313" key="3">
    <source>
        <dbReference type="Proteomes" id="UP000447876"/>
    </source>
</evidence>
<sequence>MKTGRKPYYVSVAHRSIQEAPNQDSTEFRVLLDEEDFAKLSDKIAELSEEDIYTFRRAPVPYKSADHDDATEQFNARMIEVYTLLYQYGDEQTRRSIIGLGVLGKLHNSDYDDPGYNGKSPLNK</sequence>
<dbReference type="RefSeq" id="WP_155611854.1">
    <property type="nucleotide sequence ID" value="NZ_BOSM01000013.1"/>
</dbReference>
<evidence type="ECO:0000313" key="4">
    <source>
        <dbReference type="Proteomes" id="UP000681290"/>
    </source>
</evidence>
<dbReference type="Proteomes" id="UP000447876">
    <property type="component" value="Unassembled WGS sequence"/>
</dbReference>
<dbReference type="Proteomes" id="UP000681290">
    <property type="component" value="Unassembled WGS sequence"/>
</dbReference>
<organism evidence="2 3">
    <name type="scientific">Paenibacillus woosongensis</name>
    <dbReference type="NCBI Taxonomy" id="307580"/>
    <lineage>
        <taxon>Bacteria</taxon>
        <taxon>Bacillati</taxon>
        <taxon>Bacillota</taxon>
        <taxon>Bacilli</taxon>
        <taxon>Bacillales</taxon>
        <taxon>Paenibacillaceae</taxon>
        <taxon>Paenibacillus</taxon>
    </lineage>
</organism>
<dbReference type="EMBL" id="BOSM01000013">
    <property type="protein sequence ID" value="GIP60943.1"/>
    <property type="molecule type" value="Genomic_DNA"/>
</dbReference>
<accession>A0A7X3CPW5</accession>
<dbReference type="EMBL" id="WNZW01000006">
    <property type="protein sequence ID" value="MUG46470.1"/>
    <property type="molecule type" value="Genomic_DNA"/>
</dbReference>
<reference evidence="1 4" key="2">
    <citation type="submission" date="2021-03" db="EMBL/GenBank/DDBJ databases">
        <title>Antimicrobial resistance genes in bacteria isolated from Japanese honey, and their potential for conferring macrolide and lincosamide resistance in the American foulbrood pathogen Paenibacillus larvae.</title>
        <authorList>
            <person name="Okamoto M."/>
            <person name="Kumagai M."/>
            <person name="Kanamori H."/>
            <person name="Takamatsu D."/>
        </authorList>
    </citation>
    <scope>NUCLEOTIDE SEQUENCE [LARGE SCALE GENOMIC DNA]</scope>
    <source>
        <strain evidence="1 4">J15TS10</strain>
    </source>
</reference>
<evidence type="ECO:0008006" key="5">
    <source>
        <dbReference type="Google" id="ProtNLM"/>
    </source>
</evidence>
<comment type="caution">
    <text evidence="2">The sequence shown here is derived from an EMBL/GenBank/DDBJ whole genome shotgun (WGS) entry which is preliminary data.</text>
</comment>
<dbReference type="OrthoDB" id="2706506at2"/>
<name>A0A7X3CPW5_9BACL</name>
<keyword evidence="4" id="KW-1185">Reference proteome</keyword>
<protein>
    <recommendedName>
        <fullName evidence="5">Hydrolase</fullName>
    </recommendedName>
</protein>
<gene>
    <name evidence="2" type="ORF">GNP95_15900</name>
    <name evidence="1" type="ORF">J15TS10_47570</name>
</gene>
<dbReference type="AlphaFoldDB" id="A0A7X3CPW5"/>
<evidence type="ECO:0000313" key="1">
    <source>
        <dbReference type="EMBL" id="GIP60943.1"/>
    </source>
</evidence>
<proteinExistence type="predicted"/>